<feature type="transmembrane region" description="Helical" evidence="1">
    <location>
        <begin position="406"/>
        <end position="432"/>
    </location>
</feature>
<keyword evidence="1" id="KW-0812">Transmembrane</keyword>
<evidence type="ECO:0000313" key="3">
    <source>
        <dbReference type="Proteomes" id="UP000018700"/>
    </source>
</evidence>
<reference evidence="2 3" key="1">
    <citation type="journal article" date="2013" name="PLoS ONE">
        <title>Bacterial endosymbiosis in a chordate host: long-term co-evolution and conservation of secondary metabolism.</title>
        <authorList>
            <person name="Kwan J.C."/>
            <person name="Schmidt E.W."/>
        </authorList>
    </citation>
    <scope>NUCLEOTIDE SEQUENCE [LARGE SCALE GENOMIC DNA]</scope>
    <source>
        <strain evidence="3">faulkneri L5</strain>
    </source>
</reference>
<proteinExistence type="predicted"/>
<dbReference type="InterPro" id="IPR031566">
    <property type="entry name" value="CitMHS_2"/>
</dbReference>
<feature type="transmembrane region" description="Helical" evidence="1">
    <location>
        <begin position="453"/>
        <end position="477"/>
    </location>
</feature>
<feature type="transmembrane region" description="Helical" evidence="1">
    <location>
        <begin position="374"/>
        <end position="394"/>
    </location>
</feature>
<accession>V9TVY4</accession>
<feature type="transmembrane region" description="Helical" evidence="1">
    <location>
        <begin position="104"/>
        <end position="123"/>
    </location>
</feature>
<dbReference type="KEGG" id="efk:P856_261"/>
<feature type="transmembrane region" description="Helical" evidence="1">
    <location>
        <begin position="40"/>
        <end position="59"/>
    </location>
</feature>
<evidence type="ECO:0000256" key="1">
    <source>
        <dbReference type="SAM" id="Phobius"/>
    </source>
</evidence>
<keyword evidence="1" id="KW-0472">Membrane</keyword>
<feature type="transmembrane region" description="Helical" evidence="1">
    <location>
        <begin position="173"/>
        <end position="192"/>
    </location>
</feature>
<dbReference type="HOGENOM" id="CLU_034923_0_0_5"/>
<organism evidence="2 3">
    <name type="scientific">Candidatus Endolissoclinum faulkneri L5</name>
    <dbReference type="NCBI Taxonomy" id="1401328"/>
    <lineage>
        <taxon>Bacteria</taxon>
        <taxon>Pseudomonadati</taxon>
        <taxon>Pseudomonadota</taxon>
        <taxon>Alphaproteobacteria</taxon>
        <taxon>Rhodospirillales</taxon>
        <taxon>Rhodospirillaceae</taxon>
        <taxon>Candidatus Endolissoclinum</taxon>
    </lineage>
</organism>
<feature type="transmembrane region" description="Helical" evidence="1">
    <location>
        <begin position="290"/>
        <end position="312"/>
    </location>
</feature>
<sequence>MYRQMIHLLVLVGIILFDSESAIAACKSVPSLDGASMGLLWVIPFVGILLSIAIIPLIAREFWHQHLGKISAFWAITLFVPFSIIFGIDLAIYEMLNVALLEYVPFIIMLLSLFIVAGGVRLTGTLHGTPAINTLILFLGTVIASWMSTTGASMLLIRPILKANKHRQHKVHIIIFFIFLVGNIGGSLTPLGDPPLFLGFLKGISFFWPIKHIIIPMAIVSFVLLFVFYFTDRYWWNKEDAGVLHQLTKDKHSFGLEGKVNILLLCSIIGAVLMSGLWKTGISIEIYHVYYYLENIVRDVLLLIFAFISWRLTSSESRQANGFTWFPIVEVAKLFAGIFLTIIPVIAILQAGTEGALREVILAVSSETGKPINLAYFWLTGLLSSFLDNAPTYLVFFNTAGGEVDYLVGSLSTTLLAISAGAVFMGANTYIGNAPNFMIKSISEEQGILMPSFFGYMVWSGFILLPLFMVVGFVFFID</sequence>
<keyword evidence="3" id="KW-1185">Reference proteome</keyword>
<dbReference type="OrthoDB" id="9765532at2"/>
<feature type="transmembrane region" description="Helical" evidence="1">
    <location>
        <begin position="332"/>
        <end position="353"/>
    </location>
</feature>
<dbReference type="AlphaFoldDB" id="V9TVY4"/>
<dbReference type="STRING" id="1401328.P856_261"/>
<feature type="transmembrane region" description="Helical" evidence="1">
    <location>
        <begin position="135"/>
        <end position="161"/>
    </location>
</feature>
<dbReference type="Proteomes" id="UP000018700">
    <property type="component" value="Chromosome"/>
</dbReference>
<feature type="transmembrane region" description="Helical" evidence="1">
    <location>
        <begin position="260"/>
        <end position="278"/>
    </location>
</feature>
<dbReference type="PATRIC" id="fig|1401328.3.peg.250"/>
<dbReference type="EMBL" id="CP006745">
    <property type="protein sequence ID" value="AHC73490.1"/>
    <property type="molecule type" value="Genomic_DNA"/>
</dbReference>
<dbReference type="Pfam" id="PF16980">
    <property type="entry name" value="CitMHS_2"/>
    <property type="match status" value="1"/>
</dbReference>
<gene>
    <name evidence="2" type="primary">arsB</name>
    <name evidence="2" type="ORF">P856_261</name>
</gene>
<keyword evidence="1" id="KW-1133">Transmembrane helix</keyword>
<dbReference type="eggNOG" id="COG1055">
    <property type="taxonomic scope" value="Bacteria"/>
</dbReference>
<name>V9TVY4_9PROT</name>
<feature type="transmembrane region" description="Helical" evidence="1">
    <location>
        <begin position="213"/>
        <end position="231"/>
    </location>
</feature>
<feature type="transmembrane region" description="Helical" evidence="1">
    <location>
        <begin position="71"/>
        <end position="92"/>
    </location>
</feature>
<evidence type="ECO:0000313" key="2">
    <source>
        <dbReference type="EMBL" id="AHC73490.1"/>
    </source>
</evidence>
<protein>
    <submittedName>
        <fullName evidence="2">NA+/H+ antiporter permease protein</fullName>
    </submittedName>
</protein>